<dbReference type="InterPro" id="IPR000362">
    <property type="entry name" value="Fumarate_lyase_fam"/>
</dbReference>
<dbReference type="PRINTS" id="PR00149">
    <property type="entry name" value="FUMRATELYASE"/>
</dbReference>
<dbReference type="InterPro" id="IPR008948">
    <property type="entry name" value="L-Aspartase-like"/>
</dbReference>
<dbReference type="PANTHER" id="PTHR42696">
    <property type="entry name" value="ASPARTATE AMMONIA-LYASE"/>
    <property type="match status" value="1"/>
</dbReference>
<dbReference type="InterPro" id="IPR022761">
    <property type="entry name" value="Fumarate_lyase_N"/>
</dbReference>
<name>C0GH03_DETAL</name>
<keyword evidence="1 4" id="KW-0456">Lyase</keyword>
<evidence type="ECO:0000259" key="3">
    <source>
        <dbReference type="Pfam" id="PF10415"/>
    </source>
</evidence>
<dbReference type="Proteomes" id="UP000006443">
    <property type="component" value="Unassembled WGS sequence"/>
</dbReference>
<dbReference type="SUPFAM" id="SSF48557">
    <property type="entry name" value="L-aspartase-like"/>
    <property type="match status" value="1"/>
</dbReference>
<feature type="domain" description="Fumarase C C-terminal" evidence="3">
    <location>
        <begin position="406"/>
        <end position="454"/>
    </location>
</feature>
<dbReference type="eggNOG" id="COG1027">
    <property type="taxonomic scope" value="Bacteria"/>
</dbReference>
<evidence type="ECO:0000259" key="2">
    <source>
        <dbReference type="Pfam" id="PF00206"/>
    </source>
</evidence>
<dbReference type="EMBL" id="ACJM01000008">
    <property type="protein sequence ID" value="EEG77305.1"/>
    <property type="molecule type" value="Genomic_DNA"/>
</dbReference>
<dbReference type="InterPro" id="IPR024083">
    <property type="entry name" value="Fumarase/histidase_N"/>
</dbReference>
<proteinExistence type="predicted"/>
<sequence length="465" mass="49907">MDYRMEHDLLGELAVPNQVYYGIHTLRAAENFSVSGNPVHPELIKALGVVKQAAAEANMMLGRLDKDKGRAICQGAAEVAQGELNEQFIVDVFQGGAGTSTHMNVNEVIANRAIEILGGTKGDYRVVHPLDHVNLSQSTNDVYPTALHIAAIRLALPLTEAAAYLQEALQEKAAEFAGVLKVGRTQLQDAVPVTLGQEFAAYAQAVSRDHRRLQKAKERLRQVNLGGTAVGTSINADKQYIATVIERLRSLTGLDLDPYENLVDGTQNADVFVEVSGLIKTSATSLLKISGDLRLMGSGPRAGLGEIRLPELQAGSSIMPGKVNPVMTEMVSQVSYQIIAQDLAVTLAAQAGQLELNAFLPLVAANLLPALDTLAKTKIMFADKCIRGITVNLCRCREEVLNSTSILTVLAAKIGYEKATELAHQAIEAGVPAKDVVLQSGLISEEELETLLAMDNAVKAENHIH</sequence>
<evidence type="ECO:0000313" key="5">
    <source>
        <dbReference type="Proteomes" id="UP000006443"/>
    </source>
</evidence>
<dbReference type="GO" id="GO:0008797">
    <property type="term" value="F:aspartate ammonia-lyase activity"/>
    <property type="evidence" value="ECO:0007669"/>
    <property type="project" value="TreeGrafter"/>
</dbReference>
<dbReference type="AlphaFoldDB" id="C0GH03"/>
<dbReference type="STRING" id="555088.DealDRAFT_1762"/>
<dbReference type="InterPro" id="IPR020557">
    <property type="entry name" value="Fumarate_lyase_CS"/>
</dbReference>
<dbReference type="RefSeq" id="WP_008516690.1">
    <property type="nucleotide sequence ID" value="NZ_ACJM01000008.1"/>
</dbReference>
<dbReference type="NCBIfam" id="NF008909">
    <property type="entry name" value="PRK12273.1"/>
    <property type="match status" value="1"/>
</dbReference>
<dbReference type="FunFam" id="1.20.200.10:FF:000001">
    <property type="entry name" value="Fumarate hydratase, mitochondrial"/>
    <property type="match status" value="1"/>
</dbReference>
<protein>
    <submittedName>
        <fullName evidence="4">Fumarate lyase</fullName>
    </submittedName>
</protein>
<evidence type="ECO:0000313" key="4">
    <source>
        <dbReference type="EMBL" id="EEG77305.1"/>
    </source>
</evidence>
<reference evidence="4 5" key="1">
    <citation type="submission" date="2009-02" db="EMBL/GenBank/DDBJ databases">
        <title>Sequencing of the draft genome and assembly of Dethiobacter alkaliphilus AHT 1.</title>
        <authorList>
            <consortium name="US DOE Joint Genome Institute (JGI-PGF)"/>
            <person name="Lucas S."/>
            <person name="Copeland A."/>
            <person name="Lapidus A."/>
            <person name="Glavina del Rio T."/>
            <person name="Dalin E."/>
            <person name="Tice H."/>
            <person name="Bruce D."/>
            <person name="Goodwin L."/>
            <person name="Pitluck S."/>
            <person name="Larimer F."/>
            <person name="Land M.L."/>
            <person name="Hauser L."/>
            <person name="Muyzer G."/>
        </authorList>
    </citation>
    <scope>NUCLEOTIDE SEQUENCE [LARGE SCALE GENOMIC DNA]</scope>
    <source>
        <strain evidence="4 5">AHT 1</strain>
    </source>
</reference>
<organism evidence="4 5">
    <name type="scientific">Dethiobacter alkaliphilus AHT 1</name>
    <dbReference type="NCBI Taxonomy" id="555088"/>
    <lineage>
        <taxon>Bacteria</taxon>
        <taxon>Bacillati</taxon>
        <taxon>Bacillota</taxon>
        <taxon>Dethiobacteria</taxon>
        <taxon>Dethiobacterales</taxon>
        <taxon>Dethiobacteraceae</taxon>
        <taxon>Dethiobacter</taxon>
    </lineage>
</organism>
<keyword evidence="5" id="KW-1185">Reference proteome</keyword>
<dbReference type="InterPro" id="IPR018951">
    <property type="entry name" value="Fumarase_C_C"/>
</dbReference>
<dbReference type="PROSITE" id="PS00163">
    <property type="entry name" value="FUMARATE_LYASES"/>
    <property type="match status" value="1"/>
</dbReference>
<dbReference type="CDD" id="cd01357">
    <property type="entry name" value="Aspartase"/>
    <property type="match status" value="1"/>
</dbReference>
<dbReference type="PANTHER" id="PTHR42696:SF2">
    <property type="entry name" value="ASPARTATE AMMONIA-LYASE"/>
    <property type="match status" value="1"/>
</dbReference>
<dbReference type="GO" id="GO:0006531">
    <property type="term" value="P:aspartate metabolic process"/>
    <property type="evidence" value="ECO:0007669"/>
    <property type="project" value="TreeGrafter"/>
</dbReference>
<feature type="domain" description="Fumarate lyase N-terminal" evidence="2">
    <location>
        <begin position="11"/>
        <end position="339"/>
    </location>
</feature>
<dbReference type="FunFam" id="1.10.275.10:FF:000001">
    <property type="entry name" value="Fumarate hydratase, mitochondrial"/>
    <property type="match status" value="1"/>
</dbReference>
<dbReference type="Gene3D" id="1.10.40.30">
    <property type="entry name" value="Fumarase/aspartase (C-terminal domain)"/>
    <property type="match status" value="1"/>
</dbReference>
<dbReference type="Gene3D" id="1.20.200.10">
    <property type="entry name" value="Fumarase/aspartase (Central domain)"/>
    <property type="match status" value="1"/>
</dbReference>
<evidence type="ECO:0000256" key="1">
    <source>
        <dbReference type="ARBA" id="ARBA00023239"/>
    </source>
</evidence>
<comment type="caution">
    <text evidence="4">The sequence shown here is derived from an EMBL/GenBank/DDBJ whole genome shotgun (WGS) entry which is preliminary data.</text>
</comment>
<dbReference type="InterPro" id="IPR051546">
    <property type="entry name" value="Aspartate_Ammonia-Lyase"/>
</dbReference>
<dbReference type="OrthoDB" id="9802809at2"/>
<dbReference type="GO" id="GO:0006099">
    <property type="term" value="P:tricarboxylic acid cycle"/>
    <property type="evidence" value="ECO:0007669"/>
    <property type="project" value="InterPro"/>
</dbReference>
<accession>C0GH03</accession>
<gene>
    <name evidence="4" type="ORF">DealDRAFT_1762</name>
</gene>
<dbReference type="Pfam" id="PF10415">
    <property type="entry name" value="FumaraseC_C"/>
    <property type="match status" value="1"/>
</dbReference>
<dbReference type="Gene3D" id="1.10.275.10">
    <property type="entry name" value="Fumarase/aspartase (N-terminal domain)"/>
    <property type="match status" value="1"/>
</dbReference>
<dbReference type="GO" id="GO:0005829">
    <property type="term" value="C:cytosol"/>
    <property type="evidence" value="ECO:0007669"/>
    <property type="project" value="TreeGrafter"/>
</dbReference>
<dbReference type="Pfam" id="PF00206">
    <property type="entry name" value="Lyase_1"/>
    <property type="match status" value="1"/>
</dbReference>